<dbReference type="Gene3D" id="3.40.190.10">
    <property type="entry name" value="Periplasmic binding protein-like II"/>
    <property type="match status" value="2"/>
</dbReference>
<sequence length="308" mass="33217">MVMLMAAPAFGARSMIQICGATSGGTYFLLANAIAQVLNTKMPNDFKANAQSTAGTPINIRLMEKKEAEFAFGQAGIAKNAVDGVAGFEQKFTNIASVTYVYPNVMHVAVAKDANIKTFADFKGKSFAVGASGSATEMNSRDMALIYGLDYLTKKDFTAEYSSESQSVELLKNRQAVGANLIAGVGAASSMDLMSSGKFELLNFSDEKIAELNKINPAYFKFVIPANTYPNQPEAVNTFAVANYIYCRKDLPVDLVYKFTKAIYENQADLVNVHKAAANIKKESAVNGLTVPLHPGAEKYFKEVGAIK</sequence>
<dbReference type="SUPFAM" id="SSF53850">
    <property type="entry name" value="Periplasmic binding protein-like II"/>
    <property type="match status" value="1"/>
</dbReference>
<gene>
    <name evidence="1" type="ORF">KL86DPRO_11080</name>
</gene>
<proteinExistence type="predicted"/>
<name>A0A212JB19_9DELT</name>
<dbReference type="NCBIfam" id="TIGR02122">
    <property type="entry name" value="TRAP_TAXI"/>
    <property type="match status" value="1"/>
</dbReference>
<evidence type="ECO:0000313" key="1">
    <source>
        <dbReference type="EMBL" id="SBV96647.1"/>
    </source>
</evidence>
<dbReference type="Pfam" id="PF16868">
    <property type="entry name" value="NMT1_3"/>
    <property type="match status" value="1"/>
</dbReference>
<dbReference type="EMBL" id="FLUQ01000001">
    <property type="protein sequence ID" value="SBV96647.1"/>
    <property type="molecule type" value="Genomic_DNA"/>
</dbReference>
<dbReference type="CDD" id="cd13520">
    <property type="entry name" value="PBP2_TAXI_TRAP"/>
    <property type="match status" value="1"/>
</dbReference>
<keyword evidence="1" id="KW-0675">Receptor</keyword>
<dbReference type="PANTHER" id="PTHR42941">
    <property type="entry name" value="SLL1037 PROTEIN"/>
    <property type="match status" value="1"/>
</dbReference>
<dbReference type="PANTHER" id="PTHR42941:SF1">
    <property type="entry name" value="SLL1037 PROTEIN"/>
    <property type="match status" value="1"/>
</dbReference>
<protein>
    <submittedName>
        <fullName evidence="1">TRAP transporter solute receptor, TAXI family</fullName>
    </submittedName>
</protein>
<reference evidence="1" key="1">
    <citation type="submission" date="2016-04" db="EMBL/GenBank/DDBJ databases">
        <authorList>
            <person name="Evans L.H."/>
            <person name="Alamgir A."/>
            <person name="Owens N."/>
            <person name="Weber N.D."/>
            <person name="Virtaneva K."/>
            <person name="Barbian K."/>
            <person name="Babar A."/>
            <person name="Rosenke K."/>
        </authorList>
    </citation>
    <scope>NUCLEOTIDE SEQUENCE</scope>
    <source>
        <strain evidence="1">86</strain>
    </source>
</reference>
<dbReference type="AlphaFoldDB" id="A0A212JB19"/>
<dbReference type="InterPro" id="IPR011852">
    <property type="entry name" value="TRAP_TAXI"/>
</dbReference>
<organism evidence="1">
    <name type="scientific">uncultured delta proteobacterium</name>
    <dbReference type="NCBI Taxonomy" id="34034"/>
    <lineage>
        <taxon>Bacteria</taxon>
        <taxon>Deltaproteobacteria</taxon>
        <taxon>environmental samples</taxon>
    </lineage>
</organism>
<accession>A0A212JB19</accession>